<evidence type="ECO:0000313" key="1">
    <source>
        <dbReference type="EMBL" id="WAT02369.1"/>
    </source>
</evidence>
<dbReference type="Proteomes" id="UP001164712">
    <property type="component" value="Chromosome"/>
</dbReference>
<reference evidence="1" key="1">
    <citation type="submission" date="2022-12" db="EMBL/GenBank/DDBJ databases">
        <title>Complete genome sequence of an Australian strain of Rouxiella badensis DAR84756 and resolution of the R. badensis DSM100043 and R. chamberiensis DSM28324 genomes.</title>
        <authorList>
            <person name="Paul S."/>
            <person name="Anderson P.J."/>
            <person name="Maynard G."/>
            <person name="Dyall-Smith M."/>
            <person name="Kudinha T."/>
        </authorList>
    </citation>
    <scope>NUCLEOTIDE SEQUENCE</scope>
    <source>
        <strain evidence="1">DSM 28324</strain>
    </source>
</reference>
<dbReference type="Pfam" id="PF05974">
    <property type="entry name" value="DUF892"/>
    <property type="match status" value="1"/>
</dbReference>
<protein>
    <submittedName>
        <fullName evidence="1">DUF892 family protein</fullName>
    </submittedName>
</protein>
<dbReference type="EMBL" id="CP114058">
    <property type="protein sequence ID" value="WAT02369.1"/>
    <property type="molecule type" value="Genomic_DNA"/>
</dbReference>
<sequence>MSHSKAYEDYIDWVRDAHAMEEQAEAMLKKMADRLEHYPVLQEGITRHITETQDQQRLVKSVLDRLDTSSSTFKDVAGKVAAAGQAFGGMFASDEVIKGSISGYVFEHLEIASYTNLIAAAEAVGDLEGAKIFLQIKKQEEAMAAWLAEHSPAVTKEYLARLDNPDQESKR</sequence>
<dbReference type="InterPro" id="IPR009078">
    <property type="entry name" value="Ferritin-like_SF"/>
</dbReference>
<name>A0ABY7HSI7_9GAMM</name>
<evidence type="ECO:0000313" key="2">
    <source>
        <dbReference type="Proteomes" id="UP001164712"/>
    </source>
</evidence>
<keyword evidence="2" id="KW-1185">Reference proteome</keyword>
<dbReference type="InterPro" id="IPR012347">
    <property type="entry name" value="Ferritin-like"/>
</dbReference>
<dbReference type="RefSeq" id="WP_045047847.1">
    <property type="nucleotide sequence ID" value="NZ_CP114058.1"/>
</dbReference>
<gene>
    <name evidence="1" type="ORF">O1V66_07110</name>
</gene>
<organism evidence="1 2">
    <name type="scientific">Rouxiella chamberiensis</name>
    <dbReference type="NCBI Taxonomy" id="1513468"/>
    <lineage>
        <taxon>Bacteria</taxon>
        <taxon>Pseudomonadati</taxon>
        <taxon>Pseudomonadota</taxon>
        <taxon>Gammaproteobacteria</taxon>
        <taxon>Enterobacterales</taxon>
        <taxon>Yersiniaceae</taxon>
        <taxon>Rouxiella</taxon>
    </lineage>
</organism>
<dbReference type="Gene3D" id="1.20.1260.10">
    <property type="match status" value="1"/>
</dbReference>
<accession>A0ABY7HSI7</accession>
<dbReference type="InterPro" id="IPR010287">
    <property type="entry name" value="DUF892_YciF-like"/>
</dbReference>
<dbReference type="SUPFAM" id="SSF47240">
    <property type="entry name" value="Ferritin-like"/>
    <property type="match status" value="1"/>
</dbReference>
<proteinExistence type="predicted"/>